<name>A0A1I4R8D5_9PROT</name>
<evidence type="ECO:0000313" key="4">
    <source>
        <dbReference type="EMBL" id="SFM48517.1"/>
    </source>
</evidence>
<feature type="region of interest" description="Disordered" evidence="1">
    <location>
        <begin position="93"/>
        <end position="120"/>
    </location>
</feature>
<reference evidence="5" key="1">
    <citation type="submission" date="2016-10" db="EMBL/GenBank/DDBJ databases">
        <authorList>
            <person name="Varghese N."/>
            <person name="Submissions S."/>
        </authorList>
    </citation>
    <scope>NUCLEOTIDE SEQUENCE [LARGE SCALE GENOMIC DNA]</scope>
    <source>
        <strain evidence="5">Nm44</strain>
    </source>
</reference>
<evidence type="ECO:0000256" key="2">
    <source>
        <dbReference type="SAM" id="Phobius"/>
    </source>
</evidence>
<organism evidence="4 5">
    <name type="scientific">Nitrosomonas communis</name>
    <dbReference type="NCBI Taxonomy" id="44574"/>
    <lineage>
        <taxon>Bacteria</taxon>
        <taxon>Pseudomonadati</taxon>
        <taxon>Pseudomonadota</taxon>
        <taxon>Betaproteobacteria</taxon>
        <taxon>Nitrosomonadales</taxon>
        <taxon>Nitrosomonadaceae</taxon>
        <taxon>Nitrosomonas</taxon>
    </lineage>
</organism>
<dbReference type="InterPro" id="IPR022606">
    <property type="entry name" value="DUF2914"/>
</dbReference>
<dbReference type="RefSeq" id="WP_074905778.1">
    <property type="nucleotide sequence ID" value="NZ_FOUB01000031.1"/>
</dbReference>
<keyword evidence="2" id="KW-1133">Transmembrane helix</keyword>
<dbReference type="STRING" id="44574.AAW31_14725"/>
<sequence length="272" mass="30859">MNDQQLKIRIKLNQIPQFSEASNSEETVNQTKPPFDWTKISTAVLLFVIMLSGILLWLFAEESDQPVNETLSAENTQSKNFESLALDKNIESNDLSANNSDMSGEISAPTMKSIPADTRTSESIKATTNLGHIIIPPRKPEIVKNKINSQSTKAKAAYTDRSHVIKAQLTSAIQQQEPIDNIDHVRLSQGASRTIYFFLHLRGLKDQEININWFHQNKEVAKIPLVIKNDDWRTHSNKLLNKTQLGQWRVEVQDQFGNLLAERAFTVSHRTQ</sequence>
<dbReference type="EMBL" id="FOUB01000031">
    <property type="protein sequence ID" value="SFM48517.1"/>
    <property type="molecule type" value="Genomic_DNA"/>
</dbReference>
<dbReference type="Proteomes" id="UP000183287">
    <property type="component" value="Unassembled WGS sequence"/>
</dbReference>
<feature type="compositionally biased region" description="Polar residues" evidence="1">
    <location>
        <begin position="93"/>
        <end position="102"/>
    </location>
</feature>
<protein>
    <recommendedName>
        <fullName evidence="3">DUF2914 domain-containing protein</fullName>
    </recommendedName>
</protein>
<dbReference type="Pfam" id="PF11141">
    <property type="entry name" value="DUF2914"/>
    <property type="match status" value="1"/>
</dbReference>
<keyword evidence="2" id="KW-0812">Transmembrane</keyword>
<feature type="transmembrane region" description="Helical" evidence="2">
    <location>
        <begin position="40"/>
        <end position="60"/>
    </location>
</feature>
<accession>A0A1I4R8D5</accession>
<keyword evidence="5" id="KW-1185">Reference proteome</keyword>
<evidence type="ECO:0000259" key="3">
    <source>
        <dbReference type="Pfam" id="PF11141"/>
    </source>
</evidence>
<evidence type="ECO:0000256" key="1">
    <source>
        <dbReference type="SAM" id="MobiDB-lite"/>
    </source>
</evidence>
<evidence type="ECO:0000313" key="5">
    <source>
        <dbReference type="Proteomes" id="UP000183287"/>
    </source>
</evidence>
<proteinExistence type="predicted"/>
<gene>
    <name evidence="4" type="ORF">SAMN05421863_103111</name>
</gene>
<dbReference type="AlphaFoldDB" id="A0A1I4R8D5"/>
<dbReference type="OrthoDB" id="8547710at2"/>
<feature type="domain" description="DUF2914" evidence="3">
    <location>
        <begin position="207"/>
        <end position="267"/>
    </location>
</feature>
<keyword evidence="2" id="KW-0472">Membrane</keyword>